<dbReference type="PROSITE" id="PS00622">
    <property type="entry name" value="HTH_LUXR_1"/>
    <property type="match status" value="1"/>
</dbReference>
<name>A0A227KPB9_9BURK</name>
<comment type="caution">
    <text evidence="7">The sequence shown here is derived from an EMBL/GenBank/DDBJ whole genome shotgun (WGS) entry which is preliminary data.</text>
</comment>
<evidence type="ECO:0000313" key="8">
    <source>
        <dbReference type="Proteomes" id="UP000214610"/>
    </source>
</evidence>
<evidence type="ECO:0000256" key="3">
    <source>
        <dbReference type="ARBA" id="ARBA00023163"/>
    </source>
</evidence>
<dbReference type="AlphaFoldDB" id="A0A227KPB9"/>
<feature type="domain" description="HTH luxR-type" evidence="5">
    <location>
        <begin position="136"/>
        <end position="201"/>
    </location>
</feature>
<dbReference type="SUPFAM" id="SSF46894">
    <property type="entry name" value="C-terminal effector domain of the bipartite response regulators"/>
    <property type="match status" value="1"/>
</dbReference>
<dbReference type="PROSITE" id="PS50110">
    <property type="entry name" value="RESPONSE_REGULATORY"/>
    <property type="match status" value="1"/>
</dbReference>
<dbReference type="SUPFAM" id="SSF52172">
    <property type="entry name" value="CheY-like"/>
    <property type="match status" value="1"/>
</dbReference>
<dbReference type="RefSeq" id="WP_066594795.1">
    <property type="nucleotide sequence ID" value="NZ_CAJTBZ010000014.1"/>
</dbReference>
<dbReference type="CDD" id="cd06170">
    <property type="entry name" value="LuxR_C_like"/>
    <property type="match status" value="1"/>
</dbReference>
<keyword evidence="8" id="KW-1185">Reference proteome</keyword>
<dbReference type="InterPro" id="IPR000792">
    <property type="entry name" value="Tscrpt_reg_LuxR_C"/>
</dbReference>
<dbReference type="InterPro" id="IPR011006">
    <property type="entry name" value="CheY-like_superfamily"/>
</dbReference>
<dbReference type="InterPro" id="IPR016032">
    <property type="entry name" value="Sig_transdc_resp-reg_C-effctor"/>
</dbReference>
<evidence type="ECO:0000313" key="7">
    <source>
        <dbReference type="EMBL" id="OXE50100.1"/>
    </source>
</evidence>
<accession>A0A227KPB9</accession>
<dbReference type="Pfam" id="PF00072">
    <property type="entry name" value="Response_reg"/>
    <property type="match status" value="1"/>
</dbReference>
<dbReference type="GO" id="GO:0000160">
    <property type="term" value="P:phosphorelay signal transduction system"/>
    <property type="evidence" value="ECO:0007669"/>
    <property type="project" value="InterPro"/>
</dbReference>
<evidence type="ECO:0000256" key="4">
    <source>
        <dbReference type="PROSITE-ProRule" id="PRU00169"/>
    </source>
</evidence>
<dbReference type="PANTHER" id="PTHR44688">
    <property type="entry name" value="DNA-BINDING TRANSCRIPTIONAL ACTIVATOR DEVR_DOSR"/>
    <property type="match status" value="1"/>
</dbReference>
<dbReference type="SMART" id="SM00421">
    <property type="entry name" value="HTH_LUXR"/>
    <property type="match status" value="1"/>
</dbReference>
<feature type="domain" description="Response regulatory" evidence="6">
    <location>
        <begin position="6"/>
        <end position="119"/>
    </location>
</feature>
<evidence type="ECO:0000259" key="5">
    <source>
        <dbReference type="PROSITE" id="PS50043"/>
    </source>
</evidence>
<keyword evidence="2 7" id="KW-0238">DNA-binding</keyword>
<dbReference type="Gene3D" id="3.40.50.2300">
    <property type="match status" value="1"/>
</dbReference>
<proteinExistence type="predicted"/>
<evidence type="ECO:0000256" key="2">
    <source>
        <dbReference type="ARBA" id="ARBA00023125"/>
    </source>
</evidence>
<dbReference type="InterPro" id="IPR001789">
    <property type="entry name" value="Sig_transdc_resp-reg_receiver"/>
</dbReference>
<protein>
    <submittedName>
        <fullName evidence="7">DNA-binding response regulator</fullName>
    </submittedName>
</protein>
<dbReference type="SMART" id="SM00448">
    <property type="entry name" value="REC"/>
    <property type="match status" value="1"/>
</dbReference>
<dbReference type="GO" id="GO:0003677">
    <property type="term" value="F:DNA binding"/>
    <property type="evidence" value="ECO:0007669"/>
    <property type="project" value="UniProtKB-KW"/>
</dbReference>
<organism evidence="7 8">
    <name type="scientific">Turicimonas muris</name>
    <dbReference type="NCBI Taxonomy" id="1796652"/>
    <lineage>
        <taxon>Bacteria</taxon>
        <taxon>Pseudomonadati</taxon>
        <taxon>Pseudomonadota</taxon>
        <taxon>Betaproteobacteria</taxon>
        <taxon>Burkholderiales</taxon>
        <taxon>Sutterellaceae</taxon>
        <taxon>Turicimonas</taxon>
    </lineage>
</organism>
<dbReference type="GO" id="GO:0006355">
    <property type="term" value="P:regulation of DNA-templated transcription"/>
    <property type="evidence" value="ECO:0007669"/>
    <property type="project" value="InterPro"/>
</dbReference>
<dbReference type="EMBL" id="NHMP01000002">
    <property type="protein sequence ID" value="OXE50100.1"/>
    <property type="molecule type" value="Genomic_DNA"/>
</dbReference>
<dbReference type="GeneID" id="78362502"/>
<dbReference type="Pfam" id="PF00196">
    <property type="entry name" value="GerE"/>
    <property type="match status" value="1"/>
</dbReference>
<keyword evidence="3" id="KW-0804">Transcription</keyword>
<feature type="modified residue" description="4-aspartylphosphate" evidence="4">
    <location>
        <position position="54"/>
    </location>
</feature>
<keyword evidence="1" id="KW-0805">Transcription regulation</keyword>
<reference evidence="8" key="1">
    <citation type="submission" date="2017-05" db="EMBL/GenBank/DDBJ databases">
        <title>Improved OligoMM genomes.</title>
        <authorList>
            <person name="Garzetti D."/>
        </authorList>
    </citation>
    <scope>NUCLEOTIDE SEQUENCE [LARGE SCALE GENOMIC DNA]</scope>
    <source>
        <strain evidence="8">YL45</strain>
    </source>
</reference>
<keyword evidence="4" id="KW-0597">Phosphoprotein</keyword>
<sequence>MPDRELICIVDDDADHCDALRFLLENEGYQVKMYLRAEEYLNTGEKDCDCLILDFKMPGINGVELLELLQARGLTPPTIFLTAHADLDMAIKIFKGGAHDLIQKPVDAVQLLQAVGETIEKHQKLLRSSSGSAESAQKQISCLTQREKQVLNLVSMGLMNCQVASRLNLSERTIETHRANAYRKLGISNLAQLRKLLMQSKLS</sequence>
<dbReference type="PANTHER" id="PTHR44688:SF16">
    <property type="entry name" value="DNA-BINDING TRANSCRIPTIONAL ACTIVATOR DEVR_DOSR"/>
    <property type="match status" value="1"/>
</dbReference>
<dbReference type="Gene3D" id="1.10.10.10">
    <property type="entry name" value="Winged helix-like DNA-binding domain superfamily/Winged helix DNA-binding domain"/>
    <property type="match status" value="1"/>
</dbReference>
<evidence type="ECO:0000256" key="1">
    <source>
        <dbReference type="ARBA" id="ARBA00023015"/>
    </source>
</evidence>
<gene>
    <name evidence="7" type="ORF">ADH67_03580</name>
</gene>
<dbReference type="Proteomes" id="UP000214610">
    <property type="component" value="Unassembled WGS sequence"/>
</dbReference>
<evidence type="ECO:0000259" key="6">
    <source>
        <dbReference type="PROSITE" id="PS50110"/>
    </source>
</evidence>
<dbReference type="InterPro" id="IPR036388">
    <property type="entry name" value="WH-like_DNA-bd_sf"/>
</dbReference>
<dbReference type="PRINTS" id="PR00038">
    <property type="entry name" value="HTHLUXR"/>
</dbReference>
<dbReference type="PROSITE" id="PS50043">
    <property type="entry name" value="HTH_LUXR_2"/>
    <property type="match status" value="1"/>
</dbReference>